<name>A0A844F9R2_CLOSV</name>
<evidence type="ECO:0000256" key="1">
    <source>
        <dbReference type="ARBA" id="ARBA00023121"/>
    </source>
</evidence>
<dbReference type="InterPro" id="IPR003797">
    <property type="entry name" value="DegV"/>
</dbReference>
<dbReference type="SUPFAM" id="SSF82549">
    <property type="entry name" value="DAK1/DegV-like"/>
    <property type="match status" value="1"/>
</dbReference>
<dbReference type="EMBL" id="VUMB01000006">
    <property type="protein sequence ID" value="MSS39441.1"/>
    <property type="molecule type" value="Genomic_DNA"/>
</dbReference>
<dbReference type="PANTHER" id="PTHR33434">
    <property type="entry name" value="DEGV DOMAIN-CONTAINING PROTEIN DR_1986-RELATED"/>
    <property type="match status" value="1"/>
</dbReference>
<dbReference type="Proteomes" id="UP000462363">
    <property type="component" value="Unassembled WGS sequence"/>
</dbReference>
<keyword evidence="1" id="KW-0446">Lipid-binding</keyword>
<evidence type="ECO:0000313" key="3">
    <source>
        <dbReference type="Proteomes" id="UP000462363"/>
    </source>
</evidence>
<dbReference type="RefSeq" id="WP_004606936.1">
    <property type="nucleotide sequence ID" value="NZ_AP024846.1"/>
</dbReference>
<dbReference type="NCBIfam" id="TIGR00762">
    <property type="entry name" value="DegV"/>
    <property type="match status" value="1"/>
</dbReference>
<proteinExistence type="predicted"/>
<dbReference type="Gene3D" id="3.40.50.10170">
    <property type="match status" value="1"/>
</dbReference>
<dbReference type="InterPro" id="IPR050270">
    <property type="entry name" value="DegV_domain_contain"/>
</dbReference>
<comment type="caution">
    <text evidence="2">The sequence shown here is derived from an EMBL/GenBank/DDBJ whole genome shotgun (WGS) entry which is preliminary data.</text>
</comment>
<accession>A0A844F9R2</accession>
<dbReference type="Gene3D" id="3.30.1180.10">
    <property type="match status" value="1"/>
</dbReference>
<dbReference type="PANTHER" id="PTHR33434:SF2">
    <property type="entry name" value="FATTY ACID-BINDING PROTEIN TM_1468"/>
    <property type="match status" value="1"/>
</dbReference>
<protein>
    <submittedName>
        <fullName evidence="2">DegV family protein</fullName>
    </submittedName>
</protein>
<dbReference type="PROSITE" id="PS51482">
    <property type="entry name" value="DEGV"/>
    <property type="match status" value="1"/>
</dbReference>
<dbReference type="AlphaFoldDB" id="A0A844F9R2"/>
<evidence type="ECO:0000313" key="2">
    <source>
        <dbReference type="EMBL" id="MSS39441.1"/>
    </source>
</evidence>
<gene>
    <name evidence="2" type="ORF">FYJ37_03470</name>
</gene>
<dbReference type="GO" id="GO:0008289">
    <property type="term" value="F:lipid binding"/>
    <property type="evidence" value="ECO:0007669"/>
    <property type="project" value="UniProtKB-KW"/>
</dbReference>
<dbReference type="Pfam" id="PF02645">
    <property type="entry name" value="DegV"/>
    <property type="match status" value="1"/>
</dbReference>
<reference evidence="2 3" key="1">
    <citation type="submission" date="2019-08" db="EMBL/GenBank/DDBJ databases">
        <title>In-depth cultivation of the pig gut microbiome towards novel bacterial diversity and tailored functional studies.</title>
        <authorList>
            <person name="Wylensek D."/>
            <person name="Hitch T.C.A."/>
            <person name="Clavel T."/>
        </authorList>
    </citation>
    <scope>NUCLEOTIDE SEQUENCE [LARGE SCALE GENOMIC DNA]</scope>
    <source>
        <strain evidence="2 3">BL-389-WT-3D</strain>
    </source>
</reference>
<dbReference type="GeneID" id="62696575"/>
<dbReference type="InterPro" id="IPR043168">
    <property type="entry name" value="DegV_C"/>
</dbReference>
<organism evidence="2 3">
    <name type="scientific">Clostridium scindens (strain JCM 10418 / VPI 12708)</name>
    <dbReference type="NCBI Taxonomy" id="29347"/>
    <lineage>
        <taxon>Bacteria</taxon>
        <taxon>Bacillati</taxon>
        <taxon>Bacillota</taxon>
        <taxon>Clostridia</taxon>
        <taxon>Lachnospirales</taxon>
        <taxon>Lachnospiraceae</taxon>
    </lineage>
</organism>
<sequence>MSDIAVMTDSNCGLMPEEGRRYGICILPMPVLIDGNTYYEGVDITSEMFYEKQKAGALITSSQPSPGDVMGMWDRLLKEHDEVVYIPMSSGLSQSCASSMSFAREEKYKDRVFVVDNHRISVTLTHAVLDALNLAKQGKSGAKIKEILEQEAMDSTIYIAVDTLEYLKRGGRVTAAGAAIGTALNIKPVLTIQGDKLDAFAKVRGMKSAFRTMCKALHKDIETRFSHLYEKGLLQLGIANTWMDTEAIERWKQALTLEFPGMELTHIPLTLSIGCHTGPGALGIGTVRKHVL</sequence>